<accession>A0A1I7X0E3</accession>
<dbReference type="AlphaFoldDB" id="A0A1I7X0E3"/>
<evidence type="ECO:0000313" key="1">
    <source>
        <dbReference type="Proteomes" id="UP000095283"/>
    </source>
</evidence>
<reference evidence="2" key="1">
    <citation type="submission" date="2016-11" db="UniProtKB">
        <authorList>
            <consortium name="WormBaseParasite"/>
        </authorList>
    </citation>
    <scope>IDENTIFICATION</scope>
</reference>
<organism evidence="1 2">
    <name type="scientific">Heterorhabditis bacteriophora</name>
    <name type="common">Entomopathogenic nematode worm</name>
    <dbReference type="NCBI Taxonomy" id="37862"/>
    <lineage>
        <taxon>Eukaryota</taxon>
        <taxon>Metazoa</taxon>
        <taxon>Ecdysozoa</taxon>
        <taxon>Nematoda</taxon>
        <taxon>Chromadorea</taxon>
        <taxon>Rhabditida</taxon>
        <taxon>Rhabditina</taxon>
        <taxon>Rhabditomorpha</taxon>
        <taxon>Strongyloidea</taxon>
        <taxon>Heterorhabditidae</taxon>
        <taxon>Heterorhabditis</taxon>
    </lineage>
</organism>
<protein>
    <submittedName>
        <fullName evidence="2">Secreted protein</fullName>
    </submittedName>
</protein>
<proteinExistence type="predicted"/>
<dbReference type="WBParaSite" id="Hba_11021">
    <property type="protein sequence ID" value="Hba_11021"/>
    <property type="gene ID" value="Hba_11021"/>
</dbReference>
<sequence>MLWLALIFVGKTIAQDCSRAPNPSVRIICQQIATWSNNAKTVSVVSPAAVSAPGVADIEGGRGISALAASTSPTNAYQCMDIACLCGFFGGLRIIRLLFIF</sequence>
<keyword evidence="1" id="KW-1185">Reference proteome</keyword>
<evidence type="ECO:0000313" key="2">
    <source>
        <dbReference type="WBParaSite" id="Hba_11021"/>
    </source>
</evidence>
<name>A0A1I7X0E3_HETBA</name>
<dbReference type="Proteomes" id="UP000095283">
    <property type="component" value="Unplaced"/>
</dbReference>